<dbReference type="KEGG" id="vgo:GJW-30_1_01925"/>
<evidence type="ECO:0008006" key="3">
    <source>
        <dbReference type="Google" id="ProtNLM"/>
    </source>
</evidence>
<accession>A0A0S3PU88</accession>
<dbReference type="RefSeq" id="WP_096354666.1">
    <property type="nucleotide sequence ID" value="NZ_AP014946.1"/>
</dbReference>
<evidence type="ECO:0000313" key="1">
    <source>
        <dbReference type="EMBL" id="BAT59392.1"/>
    </source>
</evidence>
<dbReference type="AlphaFoldDB" id="A0A0S3PU88"/>
<gene>
    <name evidence="1" type="ORF">GJW-30_1_01925</name>
</gene>
<sequence>MKLDASWRFDTPGPLPPEAVWPFDALIGKIAAQGNRWSILEHFKSYFAGASGGTASRSSSESWAESDLSNMMRQAADNAPLFIEAFYEGCKALQDVGGLAVPDAGRINRILAEHGVGYEIRPPALVAVGVGLHQPIAVPERYRSLDEQAQDVVQESLQQSEKLLAEGHPRQAVQEILWLMESVVTAFKGLNAGETTIEGKYFNKIVQELRTQKKGQTIEQVLGWLTILHGYLSSPTGGGVRHGADLKSGFTIDGDEGRLYCNLIRSYVTFLMAEHDRMSRKT</sequence>
<dbReference type="Proteomes" id="UP000236884">
    <property type="component" value="Chromosome"/>
</dbReference>
<keyword evidence="2" id="KW-1185">Reference proteome</keyword>
<dbReference type="OrthoDB" id="582108at2"/>
<dbReference type="EMBL" id="AP014946">
    <property type="protein sequence ID" value="BAT59392.1"/>
    <property type="molecule type" value="Genomic_DNA"/>
</dbReference>
<reference evidence="1 2" key="1">
    <citation type="submission" date="2015-08" db="EMBL/GenBank/DDBJ databases">
        <title>Investigation of the bacterial diversity of lava forest soil.</title>
        <authorList>
            <person name="Lee J.S."/>
        </authorList>
    </citation>
    <scope>NUCLEOTIDE SEQUENCE [LARGE SCALE GENOMIC DNA]</scope>
    <source>
        <strain evidence="1 2">GJW-30</strain>
    </source>
</reference>
<organism evidence="1 2">
    <name type="scientific">Variibacter gotjawalensis</name>
    <dbReference type="NCBI Taxonomy" id="1333996"/>
    <lineage>
        <taxon>Bacteria</taxon>
        <taxon>Pseudomonadati</taxon>
        <taxon>Pseudomonadota</taxon>
        <taxon>Alphaproteobacteria</taxon>
        <taxon>Hyphomicrobiales</taxon>
        <taxon>Nitrobacteraceae</taxon>
        <taxon>Variibacter</taxon>
    </lineage>
</organism>
<protein>
    <recommendedName>
        <fullName evidence="3">Abortive infection protein-like C-terminal domain-containing protein</fullName>
    </recommendedName>
</protein>
<proteinExistence type="predicted"/>
<name>A0A0S3PU88_9BRAD</name>
<evidence type="ECO:0000313" key="2">
    <source>
        <dbReference type="Proteomes" id="UP000236884"/>
    </source>
</evidence>